<feature type="chain" id="PRO_5045980688" description="Solute carrier family 40 protein" evidence="3">
    <location>
        <begin position="24"/>
        <end position="436"/>
    </location>
</feature>
<feature type="transmembrane region" description="Helical" evidence="2">
    <location>
        <begin position="92"/>
        <end position="111"/>
    </location>
</feature>
<evidence type="ECO:0000256" key="3">
    <source>
        <dbReference type="SAM" id="SignalP"/>
    </source>
</evidence>
<keyword evidence="3" id="KW-0732">Signal</keyword>
<keyword evidence="5" id="KW-1185">Reference proteome</keyword>
<feature type="transmembrane region" description="Helical" evidence="2">
    <location>
        <begin position="157"/>
        <end position="177"/>
    </location>
</feature>
<evidence type="ECO:0000256" key="2">
    <source>
        <dbReference type="SAM" id="Phobius"/>
    </source>
</evidence>
<feature type="transmembrane region" description="Helical" evidence="2">
    <location>
        <begin position="301"/>
        <end position="321"/>
    </location>
</feature>
<evidence type="ECO:0000313" key="5">
    <source>
        <dbReference type="Proteomes" id="UP001189429"/>
    </source>
</evidence>
<evidence type="ECO:0008006" key="6">
    <source>
        <dbReference type="Google" id="ProtNLM"/>
    </source>
</evidence>
<proteinExistence type="predicted"/>
<comment type="caution">
    <text evidence="4">The sequence shown here is derived from an EMBL/GenBank/DDBJ whole genome shotgun (WGS) entry which is preliminary data.</text>
</comment>
<feature type="transmembrane region" description="Helical" evidence="2">
    <location>
        <begin position="123"/>
        <end position="142"/>
    </location>
</feature>
<name>A0ABN9WJB6_9DINO</name>
<protein>
    <recommendedName>
        <fullName evidence="6">Solute carrier family 40 protein</fullName>
    </recommendedName>
</protein>
<organism evidence="4 5">
    <name type="scientific">Prorocentrum cordatum</name>
    <dbReference type="NCBI Taxonomy" id="2364126"/>
    <lineage>
        <taxon>Eukaryota</taxon>
        <taxon>Sar</taxon>
        <taxon>Alveolata</taxon>
        <taxon>Dinophyceae</taxon>
        <taxon>Prorocentrales</taxon>
        <taxon>Prorocentraceae</taxon>
        <taxon>Prorocentrum</taxon>
    </lineage>
</organism>
<evidence type="ECO:0000313" key="4">
    <source>
        <dbReference type="EMBL" id="CAK0886613.1"/>
    </source>
</evidence>
<feature type="region of interest" description="Disordered" evidence="1">
    <location>
        <begin position="47"/>
        <end position="79"/>
    </location>
</feature>
<keyword evidence="2" id="KW-0472">Membrane</keyword>
<gene>
    <name evidence="4" type="ORF">PCOR1329_LOCUS67913</name>
</gene>
<dbReference type="Proteomes" id="UP001189429">
    <property type="component" value="Unassembled WGS sequence"/>
</dbReference>
<evidence type="ECO:0000256" key="1">
    <source>
        <dbReference type="SAM" id="MobiDB-lite"/>
    </source>
</evidence>
<reference evidence="4" key="1">
    <citation type="submission" date="2023-10" db="EMBL/GenBank/DDBJ databases">
        <authorList>
            <person name="Chen Y."/>
            <person name="Shah S."/>
            <person name="Dougan E. K."/>
            <person name="Thang M."/>
            <person name="Chan C."/>
        </authorList>
    </citation>
    <scope>NUCLEOTIDE SEQUENCE [LARGE SCALE GENOMIC DNA]</scope>
</reference>
<feature type="transmembrane region" description="Helical" evidence="2">
    <location>
        <begin position="364"/>
        <end position="385"/>
    </location>
</feature>
<sequence>MACRRLLLASVLALLTGIAPVEAARHEDVTELLGIDGGKAGRASEIGVPSAANTSKVDSDTDLTASAHGAHHGEDTHQGTGAHHHAYSVVDIAVGVCFVGFVLVMTLTLLLANHSDDDVRAAAYFMVSQTVSIFCAVTIDGVMGEEIISRVKVKGDFWTGVVLRALYGLSLVVTVFVRVARTESKVPMMATGVLGGHLVGYAALQVFGPLQRHFDKHAITTIVVCVSLYYIILRAMLWCFEFLIQDSGEARELKIKTIHECKEDAFAFCNGFLLAQASKFYILGFIPEMHCQPQGRSQQEITKLFCVVGLYSLIVCVLAPLKKFAHVISLAQRTAGMAAAWLLVFAGEWQLFREAETPSYASGIMLVTFANTMVGYALVVSLDFVADRKWIRPSSVRAVISLVAAMVGISWEKAFHEADHAVASGLDSKYRWRSGG</sequence>
<feature type="signal peptide" evidence="3">
    <location>
        <begin position="1"/>
        <end position="23"/>
    </location>
</feature>
<accession>A0ABN9WJB6</accession>
<dbReference type="EMBL" id="CAUYUJ010018827">
    <property type="protein sequence ID" value="CAK0886613.1"/>
    <property type="molecule type" value="Genomic_DNA"/>
</dbReference>
<feature type="transmembrane region" description="Helical" evidence="2">
    <location>
        <begin position="189"/>
        <end position="207"/>
    </location>
</feature>
<keyword evidence="2" id="KW-0812">Transmembrane</keyword>
<feature type="transmembrane region" description="Helical" evidence="2">
    <location>
        <begin position="219"/>
        <end position="244"/>
    </location>
</feature>
<keyword evidence="2" id="KW-1133">Transmembrane helix</keyword>